<protein>
    <submittedName>
        <fullName evidence="1">Uncharacterized protein</fullName>
    </submittedName>
</protein>
<dbReference type="RefSeq" id="WP_018981212.1">
    <property type="nucleotide sequence ID" value="NZ_BAQD01000017.1"/>
</dbReference>
<organism evidence="1 2">
    <name type="scientific">Saccharibacter floricola DSM 15669</name>
    <dbReference type="NCBI Taxonomy" id="1123227"/>
    <lineage>
        <taxon>Bacteria</taxon>
        <taxon>Pseudomonadati</taxon>
        <taxon>Pseudomonadota</taxon>
        <taxon>Alphaproteobacteria</taxon>
        <taxon>Acetobacterales</taxon>
        <taxon>Acetobacteraceae</taxon>
        <taxon>Saccharibacter</taxon>
    </lineage>
</organism>
<sequence>MTRTHSLDAVFATPPAQLTAGDVVAVMQHVHRFSSKVTFIATADQLDMLQELDDVVEMVKASFAAPPDHADRYWQGVDVRRALDRDDAVLMDDG</sequence>
<gene>
    <name evidence="1" type="ORF">AA15669_1172</name>
</gene>
<evidence type="ECO:0000313" key="2">
    <source>
        <dbReference type="Proteomes" id="UP001062901"/>
    </source>
</evidence>
<dbReference type="Proteomes" id="UP001062901">
    <property type="component" value="Unassembled WGS sequence"/>
</dbReference>
<evidence type="ECO:0000313" key="1">
    <source>
        <dbReference type="EMBL" id="GBQ06969.1"/>
    </source>
</evidence>
<reference evidence="1" key="1">
    <citation type="submission" date="2013-04" db="EMBL/GenBank/DDBJ databases">
        <title>The genome sequencing project of 58 acetic acid bacteria.</title>
        <authorList>
            <person name="Okamoto-Kainuma A."/>
            <person name="Ishikawa M."/>
            <person name="Umino S."/>
            <person name="Koizumi Y."/>
            <person name="Shiwa Y."/>
            <person name="Yoshikawa H."/>
            <person name="Matsutani M."/>
            <person name="Matsushita K."/>
        </authorList>
    </citation>
    <scope>NUCLEOTIDE SEQUENCE</scope>
    <source>
        <strain evidence="1">DSM 15669</strain>
    </source>
</reference>
<name>A0ABQ0NYY8_9PROT</name>
<accession>A0ABQ0NYY8</accession>
<proteinExistence type="predicted"/>
<comment type="caution">
    <text evidence="1">The sequence shown here is derived from an EMBL/GenBank/DDBJ whole genome shotgun (WGS) entry which is preliminary data.</text>
</comment>
<dbReference type="EMBL" id="BAQD01000017">
    <property type="protein sequence ID" value="GBQ06969.1"/>
    <property type="molecule type" value="Genomic_DNA"/>
</dbReference>
<keyword evidence="2" id="KW-1185">Reference proteome</keyword>